<organism evidence="2">
    <name type="scientific">Schizaphis graminum</name>
    <name type="common">Green bug aphid</name>
    <dbReference type="NCBI Taxonomy" id="13262"/>
    <lineage>
        <taxon>Eukaryota</taxon>
        <taxon>Metazoa</taxon>
        <taxon>Ecdysozoa</taxon>
        <taxon>Arthropoda</taxon>
        <taxon>Hexapoda</taxon>
        <taxon>Insecta</taxon>
        <taxon>Pterygota</taxon>
        <taxon>Neoptera</taxon>
        <taxon>Paraneoptera</taxon>
        <taxon>Hemiptera</taxon>
        <taxon>Sternorrhyncha</taxon>
        <taxon>Aphidomorpha</taxon>
        <taxon>Aphidoidea</taxon>
        <taxon>Aphididae</taxon>
        <taxon>Aphidini</taxon>
        <taxon>Schizaphis</taxon>
    </lineage>
</organism>
<accession>A0A2S2NZ11</accession>
<dbReference type="EMBL" id="GGMR01009834">
    <property type="protein sequence ID" value="MBY22453.1"/>
    <property type="molecule type" value="Transcribed_RNA"/>
</dbReference>
<keyword evidence="1" id="KW-0812">Transmembrane</keyword>
<keyword evidence="1" id="KW-0472">Membrane</keyword>
<sequence>MPTTHICHCRSITRENHHVCFHPPSPPPRRVLECILSRSKFLSRFFFSSLRFTCPFLLVGLYLIMRIPRGATRNFQDDALATPVLYIILCTWQRPEFRNFSRAVSADDVHPSPWR</sequence>
<reference evidence="2" key="1">
    <citation type="submission" date="2018-04" db="EMBL/GenBank/DDBJ databases">
        <title>Transcriptome of Schizaphis graminum biotype I.</title>
        <authorList>
            <person name="Scully E.D."/>
            <person name="Geib S.M."/>
            <person name="Palmer N.A."/>
            <person name="Koch K."/>
            <person name="Bradshaw J."/>
            <person name="Heng-Moss T."/>
            <person name="Sarath G."/>
        </authorList>
    </citation>
    <scope>NUCLEOTIDE SEQUENCE</scope>
</reference>
<proteinExistence type="predicted"/>
<evidence type="ECO:0000256" key="1">
    <source>
        <dbReference type="SAM" id="Phobius"/>
    </source>
</evidence>
<evidence type="ECO:0000313" key="2">
    <source>
        <dbReference type="EMBL" id="MBY22453.1"/>
    </source>
</evidence>
<protein>
    <submittedName>
        <fullName evidence="2">Uncharacterized protein</fullName>
    </submittedName>
</protein>
<name>A0A2S2NZ11_SCHGA</name>
<dbReference type="AlphaFoldDB" id="A0A2S2NZ11"/>
<gene>
    <name evidence="2" type="ORF">g.2499</name>
</gene>
<feature type="transmembrane region" description="Helical" evidence="1">
    <location>
        <begin position="45"/>
        <end position="65"/>
    </location>
</feature>
<keyword evidence="1" id="KW-1133">Transmembrane helix</keyword>